<organism evidence="2 3">
    <name type="scientific">Gordonia phage ChisanaKitsune</name>
    <dbReference type="NCBI Taxonomy" id="2871538"/>
    <lineage>
        <taxon>Viruses</taxon>
        <taxon>Duplodnaviria</taxon>
        <taxon>Heunggongvirae</taxon>
        <taxon>Uroviricota</taxon>
        <taxon>Caudoviricetes</taxon>
        <taxon>Chidieberevirus</taxon>
        <taxon>Chidieberevirus chisanakitsune</taxon>
    </lineage>
</organism>
<keyword evidence="3" id="KW-1185">Reference proteome</keyword>
<name>A0AAE8BY35_9CAUD</name>
<evidence type="ECO:0000256" key="1">
    <source>
        <dbReference type="SAM" id="Phobius"/>
    </source>
</evidence>
<evidence type="ECO:0000313" key="3">
    <source>
        <dbReference type="Proteomes" id="UP000827561"/>
    </source>
</evidence>
<accession>A0AAE8BY35</accession>
<reference evidence="2 3" key="1">
    <citation type="submission" date="2021-08" db="EMBL/GenBank/DDBJ databases">
        <authorList>
            <person name="Abebe M.A."/>
            <person name="Anderson J.Z."/>
            <person name="Burris R."/>
            <person name="Durrani M."/>
            <person name="Fetterly M.N."/>
            <person name="Fowler R.A."/>
            <person name="Friedman A."/>
            <person name="Khuong T.M."/>
            <person name="Konnor C.A."/>
            <person name="Madden B.G."/>
            <person name="Makula M.N."/>
            <person name="McTigue K."/>
            <person name="Morgan A.R."/>
            <person name="Qureshi S.I."/>
            <person name="Rainey M."/>
            <person name="Scherer A.E."/>
            <person name="Singer L."/>
            <person name="Thakar S.M."/>
            <person name="Truong P."/>
            <person name="Zaeean M.H."/>
            <person name="Balish M.F."/>
            <person name="Garlena R.A."/>
            <person name="Russell D.A."/>
            <person name="Jacobs-Sera D."/>
            <person name="Hatfull G.F."/>
        </authorList>
    </citation>
    <scope>NUCLEOTIDE SEQUENCE [LARGE SCALE GENOMIC DNA]</scope>
</reference>
<gene>
    <name evidence="2" type="primary">90</name>
    <name evidence="2" type="ORF">SEA_CHISANAKITSUNE_90</name>
</gene>
<keyword evidence="1" id="KW-0812">Transmembrane</keyword>
<keyword evidence="1" id="KW-1133">Transmembrane helix</keyword>
<dbReference type="GeneID" id="77952057"/>
<protein>
    <submittedName>
        <fullName evidence="2">Uncharacterized protein</fullName>
    </submittedName>
</protein>
<dbReference type="RefSeq" id="YP_010675737.1">
    <property type="nucleotide sequence ID" value="NC_071006.1"/>
</dbReference>
<keyword evidence="1" id="KW-0472">Membrane</keyword>
<feature type="transmembrane region" description="Helical" evidence="1">
    <location>
        <begin position="41"/>
        <end position="62"/>
    </location>
</feature>
<sequence>MAIRRHNDPFVFVVIAAMLVAAAFAQMVNTTEHFTGTPVPSWMSVITMLAIAVCITLDYARWMIRREDRKKK</sequence>
<dbReference type="EMBL" id="MZ820089">
    <property type="protein sequence ID" value="QZE10855.1"/>
    <property type="molecule type" value="Genomic_DNA"/>
</dbReference>
<evidence type="ECO:0000313" key="2">
    <source>
        <dbReference type="EMBL" id="QZE10855.1"/>
    </source>
</evidence>
<proteinExistence type="predicted"/>
<dbReference type="KEGG" id="vg:77952057"/>
<dbReference type="Proteomes" id="UP000827561">
    <property type="component" value="Segment"/>
</dbReference>